<gene>
    <name evidence="4" type="ORF">GCM10025783_05590</name>
</gene>
<dbReference type="PROSITE" id="PS51462">
    <property type="entry name" value="NUDIX"/>
    <property type="match status" value="1"/>
</dbReference>
<dbReference type="EMBL" id="BAABLP010000001">
    <property type="protein sequence ID" value="GAA4737968.1"/>
    <property type="molecule type" value="Genomic_DNA"/>
</dbReference>
<keyword evidence="5" id="KW-1185">Reference proteome</keyword>
<reference evidence="5" key="1">
    <citation type="journal article" date="2019" name="Int. J. Syst. Evol. Microbiol.">
        <title>The Global Catalogue of Microorganisms (GCM) 10K type strain sequencing project: providing services to taxonomists for standard genome sequencing and annotation.</title>
        <authorList>
            <consortium name="The Broad Institute Genomics Platform"/>
            <consortium name="The Broad Institute Genome Sequencing Center for Infectious Disease"/>
            <person name="Wu L."/>
            <person name="Ma J."/>
        </authorList>
    </citation>
    <scope>NUCLEOTIDE SEQUENCE [LARGE SCALE GENOMIC DNA]</scope>
    <source>
        <strain evidence="5">JCM 19015</strain>
    </source>
</reference>
<comment type="cofactor">
    <cofactor evidence="1">
        <name>Mg(2+)</name>
        <dbReference type="ChEBI" id="CHEBI:18420"/>
    </cofactor>
</comment>
<dbReference type="InterPro" id="IPR000086">
    <property type="entry name" value="NUDIX_hydrolase_dom"/>
</dbReference>
<evidence type="ECO:0000259" key="3">
    <source>
        <dbReference type="PROSITE" id="PS51462"/>
    </source>
</evidence>
<dbReference type="Pfam" id="PF00293">
    <property type="entry name" value="NUDIX"/>
    <property type="match status" value="1"/>
</dbReference>
<dbReference type="SUPFAM" id="SSF55811">
    <property type="entry name" value="Nudix"/>
    <property type="match status" value="1"/>
</dbReference>
<protein>
    <submittedName>
        <fullName evidence="4">NUDIX domain-containing protein</fullName>
    </submittedName>
</protein>
<dbReference type="RefSeq" id="WP_345479412.1">
    <property type="nucleotide sequence ID" value="NZ_BAABLP010000001.1"/>
</dbReference>
<evidence type="ECO:0000313" key="4">
    <source>
        <dbReference type="EMBL" id="GAA4737968.1"/>
    </source>
</evidence>
<keyword evidence="2" id="KW-0378">Hydrolase</keyword>
<feature type="domain" description="Nudix hydrolase" evidence="3">
    <location>
        <begin position="39"/>
        <end position="168"/>
    </location>
</feature>
<evidence type="ECO:0000313" key="5">
    <source>
        <dbReference type="Proteomes" id="UP001500121"/>
    </source>
</evidence>
<organism evidence="4 5">
    <name type="scientific">Amnibacterium soli</name>
    <dbReference type="NCBI Taxonomy" id="1282736"/>
    <lineage>
        <taxon>Bacteria</taxon>
        <taxon>Bacillati</taxon>
        <taxon>Actinomycetota</taxon>
        <taxon>Actinomycetes</taxon>
        <taxon>Micrococcales</taxon>
        <taxon>Microbacteriaceae</taxon>
        <taxon>Amnibacterium</taxon>
    </lineage>
</organism>
<comment type="caution">
    <text evidence="4">The sequence shown here is derived from an EMBL/GenBank/DDBJ whole genome shotgun (WGS) entry which is preliminary data.</text>
</comment>
<dbReference type="PANTHER" id="PTHR11839:SF18">
    <property type="entry name" value="NUDIX HYDROLASE DOMAIN-CONTAINING PROTEIN"/>
    <property type="match status" value="1"/>
</dbReference>
<proteinExistence type="predicted"/>
<sequence length="180" mass="19279">MAWPVTSTRTVYENRWIRVDEDAVVMPDGSPGVYGVVTMRNDAVFVVALDEEDRVLLVEVDRHTVGVSLEVPAGGSDGEDPLIAAQRELLEETGLAAGSWTRIGGMTALNGICRAPEHVFLARDLRVVSDSSAARHEEGITSLSWLPLSEVPQAVATGRITDSETLAALLMALVAVGRVD</sequence>
<evidence type="ECO:0000256" key="1">
    <source>
        <dbReference type="ARBA" id="ARBA00001946"/>
    </source>
</evidence>
<accession>A0ABP8YU57</accession>
<dbReference type="Proteomes" id="UP001500121">
    <property type="component" value="Unassembled WGS sequence"/>
</dbReference>
<dbReference type="PANTHER" id="PTHR11839">
    <property type="entry name" value="UDP/ADP-SUGAR PYROPHOSPHATASE"/>
    <property type="match status" value="1"/>
</dbReference>
<name>A0ABP8YU57_9MICO</name>
<dbReference type="InterPro" id="IPR015797">
    <property type="entry name" value="NUDIX_hydrolase-like_dom_sf"/>
</dbReference>
<dbReference type="Gene3D" id="3.90.79.10">
    <property type="entry name" value="Nucleoside Triphosphate Pyrophosphohydrolase"/>
    <property type="match status" value="1"/>
</dbReference>
<evidence type="ECO:0000256" key="2">
    <source>
        <dbReference type="ARBA" id="ARBA00022801"/>
    </source>
</evidence>